<feature type="transmembrane region" description="Helical" evidence="1">
    <location>
        <begin position="254"/>
        <end position="273"/>
    </location>
</feature>
<keyword evidence="1" id="KW-1133">Transmembrane helix</keyword>
<dbReference type="EMBL" id="JAPZVQ010000017">
    <property type="protein sequence ID" value="MDA1387560.1"/>
    <property type="molecule type" value="Genomic_DNA"/>
</dbReference>
<dbReference type="Proteomes" id="UP001183604">
    <property type="component" value="Unassembled WGS sequence"/>
</dbReference>
<feature type="transmembrane region" description="Helical" evidence="1">
    <location>
        <begin position="374"/>
        <end position="397"/>
    </location>
</feature>
<keyword evidence="1" id="KW-0812">Transmembrane</keyword>
<reference evidence="3 5" key="2">
    <citation type="submission" date="2023-07" db="EMBL/GenBank/DDBJ databases">
        <title>Sequencing the genomes of 1000 actinobacteria strains.</title>
        <authorList>
            <person name="Klenk H.-P."/>
        </authorList>
    </citation>
    <scope>NUCLEOTIDE SEQUENCE [LARGE SCALE GENOMIC DNA]</scope>
    <source>
        <strain evidence="3 5">DSM 44724</strain>
    </source>
</reference>
<proteinExistence type="predicted"/>
<comment type="caution">
    <text evidence="2">The sequence shown here is derived from an EMBL/GenBank/DDBJ whole genome shotgun (WGS) entry which is preliminary data.</text>
</comment>
<sequence length="415" mass="43560">MNAAGTIRADSVVAFPPLARRVDGLEVVIGRSGSDVFVALPLIGAEAIDMLGAGASVGEVEDRIAADTGDRIDVGDLVATLMALGMVAEVDGRSLPSGPPARVTLPWLRPSHVRWMLHAPVQALLDAGLAALVLAALALAVRADAPFPSAASLLWSDNGSLVLATQVVIGWTLILVHEAAHLITARAAGVPGHVGFGTRLQFLVAQTNVTGIWAAPRRHRIAVYTAGMRSDLAVGALALLGSTRLAPGGVPHRIALVVAVLAATGLAVQLLIFMRTDVYFIVQDLSRSRNLYGDSAAYTRYLGRRLVPRGRAALETSPLDGLEARERRVVKGYTALLVTGTGVCLGYAAIVLVPFGIGLLHGAVVAVASARPEAVLDGLVVLAVQGALLTIWSRAWWARHGHRLRRRVTEASSSR</sequence>
<dbReference type="RefSeq" id="WP_270124065.1">
    <property type="nucleotide sequence ID" value="NZ_BAAAOM010000002.1"/>
</dbReference>
<evidence type="ECO:0000313" key="2">
    <source>
        <dbReference type="EMBL" id="MDA1387560.1"/>
    </source>
</evidence>
<gene>
    <name evidence="3" type="ORF">J2S69_000393</name>
    <name evidence="2" type="ORF">O2L01_21380</name>
</gene>
<name>A0A9X3PNY8_9ACTN</name>
<evidence type="ECO:0000313" key="4">
    <source>
        <dbReference type="Proteomes" id="UP001145799"/>
    </source>
</evidence>
<protein>
    <recommendedName>
        <fullName evidence="6">PqqD family peptide modification chaperone</fullName>
    </recommendedName>
</protein>
<evidence type="ECO:0008006" key="6">
    <source>
        <dbReference type="Google" id="ProtNLM"/>
    </source>
</evidence>
<dbReference type="EMBL" id="JAVDYD010000001">
    <property type="protein sequence ID" value="MDR7336674.1"/>
    <property type="molecule type" value="Genomic_DNA"/>
</dbReference>
<dbReference type="Proteomes" id="UP001145799">
    <property type="component" value="Unassembled WGS sequence"/>
</dbReference>
<accession>A0A9X3PNY8</accession>
<feature type="transmembrane region" description="Helical" evidence="1">
    <location>
        <begin position="335"/>
        <end position="368"/>
    </location>
</feature>
<organism evidence="2 4">
    <name type="scientific">Glycomyces lechevalierae</name>
    <dbReference type="NCBI Taxonomy" id="256034"/>
    <lineage>
        <taxon>Bacteria</taxon>
        <taxon>Bacillati</taxon>
        <taxon>Actinomycetota</taxon>
        <taxon>Actinomycetes</taxon>
        <taxon>Glycomycetales</taxon>
        <taxon>Glycomycetaceae</taxon>
        <taxon>Glycomyces</taxon>
    </lineage>
</organism>
<evidence type="ECO:0000256" key="1">
    <source>
        <dbReference type="SAM" id="Phobius"/>
    </source>
</evidence>
<evidence type="ECO:0000313" key="3">
    <source>
        <dbReference type="EMBL" id="MDR7336674.1"/>
    </source>
</evidence>
<evidence type="ECO:0000313" key="5">
    <source>
        <dbReference type="Proteomes" id="UP001183604"/>
    </source>
</evidence>
<dbReference type="AlphaFoldDB" id="A0A9X3PNY8"/>
<keyword evidence="5" id="KW-1185">Reference proteome</keyword>
<reference evidence="2" key="1">
    <citation type="submission" date="2022-12" db="EMBL/GenBank/DDBJ databases">
        <title>Gycomyces niveus sp.nov., a novel actinomycete isolated from soil in Shouguang.</title>
        <authorList>
            <person name="Yang X."/>
        </authorList>
    </citation>
    <scope>NUCLEOTIDE SEQUENCE</scope>
    <source>
        <strain evidence="2">DSM 44724</strain>
    </source>
</reference>
<keyword evidence="1" id="KW-0472">Membrane</keyword>